<dbReference type="SUPFAM" id="SSF52096">
    <property type="entry name" value="ClpP/crotonase"/>
    <property type="match status" value="2"/>
</dbReference>
<dbReference type="AlphaFoldDB" id="A0AAP0JXV7"/>
<dbReference type="PANTHER" id="PTHR43176">
    <property type="entry name" value="3-HYDROXYISOBUTYRYL-COA HYDROLASE-RELATED"/>
    <property type="match status" value="1"/>
</dbReference>
<evidence type="ECO:0000313" key="4">
    <source>
        <dbReference type="EMBL" id="KAK9141513.1"/>
    </source>
</evidence>
<dbReference type="GO" id="GO:0003860">
    <property type="term" value="F:3-hydroxyisobutyryl-CoA hydrolase activity"/>
    <property type="evidence" value="ECO:0007669"/>
    <property type="project" value="UniProtKB-UniRule"/>
</dbReference>
<comment type="function">
    <text evidence="2">Hydrolyzes 3-hydroxyisobutyryl-CoA (HIBYL-CoA), a saline catabolite. Has high activity toward isobutyryl-CoA. Could be an isobutyryl-CoA dehydrogenase that functions in valine catabolism.</text>
</comment>
<protein>
    <recommendedName>
        <fullName evidence="2">3-hydroxyisobutyryl-CoA hydrolase</fullName>
        <shortName evidence="2">HIB-CoA hydrolase</shortName>
        <shortName evidence="2">HIBYL-CoA-H</shortName>
        <ecNumber evidence="2">3.1.2.4</ecNumber>
    </recommendedName>
    <alternativeName>
        <fullName evidence="2">3-hydroxyisobutyryl-coenzyme A hydrolase</fullName>
    </alternativeName>
</protein>
<feature type="domain" description="Enoyl-CoA hydratase/isomerase" evidence="3">
    <location>
        <begin position="198"/>
        <end position="450"/>
    </location>
</feature>
<dbReference type="CDD" id="cd06558">
    <property type="entry name" value="crotonase-like"/>
    <property type="match status" value="1"/>
</dbReference>
<dbReference type="Gene3D" id="3.90.226.10">
    <property type="entry name" value="2-enoyl-CoA Hydratase, Chain A, domain 1"/>
    <property type="match status" value="2"/>
</dbReference>
<evidence type="ECO:0000256" key="1">
    <source>
        <dbReference type="ARBA" id="ARBA00022801"/>
    </source>
</evidence>
<evidence type="ECO:0000313" key="5">
    <source>
        <dbReference type="Proteomes" id="UP001420932"/>
    </source>
</evidence>
<keyword evidence="5" id="KW-1185">Reference proteome</keyword>
<dbReference type="Pfam" id="PF16113">
    <property type="entry name" value="ECH_2"/>
    <property type="match status" value="2"/>
</dbReference>
<proteinExistence type="inferred from homology"/>
<evidence type="ECO:0000256" key="2">
    <source>
        <dbReference type="RuleBase" id="RU369070"/>
    </source>
</evidence>
<sequence length="471" mass="52596">MQSFRAMYSARNSLRRLSSITHRSIENFSAQPHYTEINLHDEVLIEGKANARAAVLNRPSALNSITTSMASRLKKLYESWEENNDIGFVMMKGSGRAFCAGGDVVTLYRLINEVLIDWLKEFFTLKVSNMDFSGSSVTFDSLSPFLSASLYDCSYVYSGQSCLRILGYSLTDAGKQEESSDILLQKLDMGGNSLNVLLFLRNLIFVAILDGITMGPGVGISVPGTFRVATDKTVFGHPETQIGFHPDSGASFYLSRLPGYLGEYLALTGDTLNGVDMLACGLATHFCLNARLEWIEERLAKLITDDPSVIETSLKDYGDLVYPDKRSVLHKIETIDRCFGQDTVEEIIDALENEVATAYDDWCTLTLKKLKQASPLSLKVSLKSIREGRFQSLDQCLAREYRISLRALSNQVSHDFCEGVRARLVDKDYSPKWDPPSLEDVSKDMVNYHFAPLSEAEPELELPTALREPFV</sequence>
<reference evidence="4 5" key="1">
    <citation type="submission" date="2024-01" db="EMBL/GenBank/DDBJ databases">
        <title>Genome assemblies of Stephania.</title>
        <authorList>
            <person name="Yang L."/>
        </authorList>
    </citation>
    <scope>NUCLEOTIDE SEQUENCE [LARGE SCALE GENOMIC DNA]</scope>
    <source>
        <strain evidence="4">YNDBR</strain>
        <tissue evidence="4">Leaf</tissue>
    </source>
</reference>
<comment type="caution">
    <text evidence="4">The sequence shown here is derived from an EMBL/GenBank/DDBJ whole genome shotgun (WGS) entry which is preliminary data.</text>
</comment>
<gene>
    <name evidence="4" type="ORF">Syun_010913</name>
</gene>
<feature type="domain" description="Enoyl-CoA hydratase/isomerase" evidence="3">
    <location>
        <begin position="52"/>
        <end position="124"/>
    </location>
</feature>
<dbReference type="Proteomes" id="UP001420932">
    <property type="component" value="Unassembled WGS sequence"/>
</dbReference>
<comment type="catalytic activity">
    <reaction evidence="2">
        <text>3-hydroxy-2-methylpropanoyl-CoA + H2O = 3-hydroxy-2-methylpropanoate + CoA + H(+)</text>
        <dbReference type="Rhea" id="RHEA:20888"/>
        <dbReference type="ChEBI" id="CHEBI:11805"/>
        <dbReference type="ChEBI" id="CHEBI:15377"/>
        <dbReference type="ChEBI" id="CHEBI:15378"/>
        <dbReference type="ChEBI" id="CHEBI:57287"/>
        <dbReference type="ChEBI" id="CHEBI:57340"/>
        <dbReference type="EC" id="3.1.2.4"/>
    </reaction>
</comment>
<keyword evidence="1 2" id="KW-0378">Hydrolase</keyword>
<organism evidence="4 5">
    <name type="scientific">Stephania yunnanensis</name>
    <dbReference type="NCBI Taxonomy" id="152371"/>
    <lineage>
        <taxon>Eukaryota</taxon>
        <taxon>Viridiplantae</taxon>
        <taxon>Streptophyta</taxon>
        <taxon>Embryophyta</taxon>
        <taxon>Tracheophyta</taxon>
        <taxon>Spermatophyta</taxon>
        <taxon>Magnoliopsida</taxon>
        <taxon>Ranunculales</taxon>
        <taxon>Menispermaceae</taxon>
        <taxon>Menispermoideae</taxon>
        <taxon>Cissampelideae</taxon>
        <taxon>Stephania</taxon>
    </lineage>
</organism>
<name>A0AAP0JXV7_9MAGN</name>
<dbReference type="EMBL" id="JBBNAF010000005">
    <property type="protein sequence ID" value="KAK9141513.1"/>
    <property type="molecule type" value="Genomic_DNA"/>
</dbReference>
<comment type="similarity">
    <text evidence="2">Belongs to the enoyl-CoA hydratase/isomerase family.</text>
</comment>
<dbReference type="InterPro" id="IPR032259">
    <property type="entry name" value="HIBYL-CoA-H"/>
</dbReference>
<dbReference type="InterPro" id="IPR029045">
    <property type="entry name" value="ClpP/crotonase-like_dom_sf"/>
</dbReference>
<dbReference type="GO" id="GO:0006574">
    <property type="term" value="P:L-valine catabolic process"/>
    <property type="evidence" value="ECO:0007669"/>
    <property type="project" value="UniProtKB-UniRule"/>
</dbReference>
<evidence type="ECO:0000259" key="3">
    <source>
        <dbReference type="Pfam" id="PF16113"/>
    </source>
</evidence>
<dbReference type="PANTHER" id="PTHR43176:SF14">
    <property type="entry name" value="SMALL RIBOSOMAL SUBUNIT PROTEIN MS47"/>
    <property type="match status" value="1"/>
</dbReference>
<dbReference type="EC" id="3.1.2.4" evidence="2"/>
<accession>A0AAP0JXV7</accession>
<comment type="pathway">
    <text evidence="2">Amino-acid degradation; L-valine degradation.</text>
</comment>
<dbReference type="InterPro" id="IPR045004">
    <property type="entry name" value="ECH_dom"/>
</dbReference>